<evidence type="ECO:0000313" key="3">
    <source>
        <dbReference type="Proteomes" id="UP001054945"/>
    </source>
</evidence>
<evidence type="ECO:0000256" key="1">
    <source>
        <dbReference type="SAM" id="MobiDB-lite"/>
    </source>
</evidence>
<evidence type="ECO:0000313" key="2">
    <source>
        <dbReference type="EMBL" id="GIY95218.1"/>
    </source>
</evidence>
<protein>
    <submittedName>
        <fullName evidence="2">Uncharacterized protein</fullName>
    </submittedName>
</protein>
<reference evidence="2 3" key="1">
    <citation type="submission" date="2021-06" db="EMBL/GenBank/DDBJ databases">
        <title>Caerostris extrusa draft genome.</title>
        <authorList>
            <person name="Kono N."/>
            <person name="Arakawa K."/>
        </authorList>
    </citation>
    <scope>NUCLEOTIDE SEQUENCE [LARGE SCALE GENOMIC DNA]</scope>
</reference>
<dbReference type="EMBL" id="BPLR01000489">
    <property type="protein sequence ID" value="GIY95218.1"/>
    <property type="molecule type" value="Genomic_DNA"/>
</dbReference>
<accession>A0AAV4XKL3</accession>
<feature type="compositionally biased region" description="Basic and acidic residues" evidence="1">
    <location>
        <begin position="28"/>
        <end position="48"/>
    </location>
</feature>
<sequence length="122" mass="14168">MLEIVLPNVPSKDNSPVQLNNVQPSSRAAEKFEHNFRPDYANKNHENEYLSDQNLEQKAKSERASLSENQNLNPNQQNEMPYRVYSQENFPRDIILSFDGSKEQKRANSQIFKIPLDFQKAS</sequence>
<feature type="compositionally biased region" description="Basic and acidic residues" evidence="1">
    <location>
        <begin position="55"/>
        <end position="65"/>
    </location>
</feature>
<organism evidence="2 3">
    <name type="scientific">Caerostris extrusa</name>
    <name type="common">Bark spider</name>
    <name type="synonym">Caerostris bankana</name>
    <dbReference type="NCBI Taxonomy" id="172846"/>
    <lineage>
        <taxon>Eukaryota</taxon>
        <taxon>Metazoa</taxon>
        <taxon>Ecdysozoa</taxon>
        <taxon>Arthropoda</taxon>
        <taxon>Chelicerata</taxon>
        <taxon>Arachnida</taxon>
        <taxon>Araneae</taxon>
        <taxon>Araneomorphae</taxon>
        <taxon>Entelegynae</taxon>
        <taxon>Araneoidea</taxon>
        <taxon>Araneidae</taxon>
        <taxon>Caerostris</taxon>
    </lineage>
</organism>
<feature type="compositionally biased region" description="Low complexity" evidence="1">
    <location>
        <begin position="69"/>
        <end position="78"/>
    </location>
</feature>
<dbReference type="Proteomes" id="UP001054945">
    <property type="component" value="Unassembled WGS sequence"/>
</dbReference>
<feature type="region of interest" description="Disordered" evidence="1">
    <location>
        <begin position="1"/>
        <end position="79"/>
    </location>
</feature>
<keyword evidence="3" id="KW-1185">Reference proteome</keyword>
<gene>
    <name evidence="2" type="ORF">CEXT_681841</name>
</gene>
<feature type="compositionally biased region" description="Polar residues" evidence="1">
    <location>
        <begin position="11"/>
        <end position="26"/>
    </location>
</feature>
<proteinExistence type="predicted"/>
<name>A0AAV4XKL3_CAEEX</name>
<dbReference type="AlphaFoldDB" id="A0AAV4XKL3"/>
<comment type="caution">
    <text evidence="2">The sequence shown here is derived from an EMBL/GenBank/DDBJ whole genome shotgun (WGS) entry which is preliminary data.</text>
</comment>